<dbReference type="GO" id="GO:1903955">
    <property type="term" value="P:positive regulation of protein targeting to mitochondrion"/>
    <property type="evidence" value="ECO:0007669"/>
    <property type="project" value="TreeGrafter"/>
</dbReference>
<dbReference type="EMBL" id="HACG01004197">
    <property type="protein sequence ID" value="CEK51062.1"/>
    <property type="molecule type" value="Transcribed_RNA"/>
</dbReference>
<keyword evidence="6" id="KW-1000">Mitochondrion outer membrane</keyword>
<dbReference type="PANTHER" id="PTHR46722">
    <property type="entry name" value="MITOCHONDRIAL IMPORT RECEPTOR SUBUNIT TOM7 HOMOLOG"/>
    <property type="match status" value="1"/>
</dbReference>
<gene>
    <name evidence="13" type="primary">ORF12381</name>
</gene>
<sequence>MSDSKERVSLLMTTTRIAFYYGFIPTVIVLGFMKGADEGSPPLSILSMLWQ</sequence>
<evidence type="ECO:0000256" key="7">
    <source>
        <dbReference type="ARBA" id="ARBA00022927"/>
    </source>
</evidence>
<protein>
    <recommendedName>
        <fullName evidence="3">Mitochondrial import receptor subunit TOM7 homolog</fullName>
    </recommendedName>
    <alternativeName>
        <fullName evidence="11">Translocase of outer membrane 7 kDa subunit homolog</fullName>
    </alternativeName>
</protein>
<evidence type="ECO:0000256" key="10">
    <source>
        <dbReference type="ARBA" id="ARBA00023136"/>
    </source>
</evidence>
<keyword evidence="10 12" id="KW-0472">Membrane</keyword>
<evidence type="ECO:0000256" key="2">
    <source>
        <dbReference type="ARBA" id="ARBA00010917"/>
    </source>
</evidence>
<evidence type="ECO:0000256" key="9">
    <source>
        <dbReference type="ARBA" id="ARBA00023128"/>
    </source>
</evidence>
<reference evidence="13" key="1">
    <citation type="submission" date="2014-12" db="EMBL/GenBank/DDBJ databases">
        <title>Insight into the proteome of Arion vulgaris.</title>
        <authorList>
            <person name="Aradska J."/>
            <person name="Bulat T."/>
            <person name="Smidak R."/>
            <person name="Sarate P."/>
            <person name="Gangsoo J."/>
            <person name="Sialana F."/>
            <person name="Bilban M."/>
            <person name="Lubec G."/>
        </authorList>
    </citation>
    <scope>NUCLEOTIDE SEQUENCE</scope>
    <source>
        <tissue evidence="13">Skin</tissue>
    </source>
</reference>
<evidence type="ECO:0000256" key="8">
    <source>
        <dbReference type="ARBA" id="ARBA00022989"/>
    </source>
</evidence>
<keyword evidence="4" id="KW-0813">Transport</keyword>
<keyword evidence="7" id="KW-0653">Protein transport</keyword>
<feature type="transmembrane region" description="Helical" evidence="12">
    <location>
        <begin position="17"/>
        <end position="36"/>
    </location>
</feature>
<evidence type="ECO:0000256" key="3">
    <source>
        <dbReference type="ARBA" id="ARBA00014537"/>
    </source>
</evidence>
<dbReference type="GO" id="GO:0005742">
    <property type="term" value="C:mitochondrial outer membrane translocase complex"/>
    <property type="evidence" value="ECO:0007669"/>
    <property type="project" value="InterPro"/>
</dbReference>
<comment type="similarity">
    <text evidence="2">Belongs to the Tom7 family.</text>
</comment>
<evidence type="ECO:0000256" key="11">
    <source>
        <dbReference type="ARBA" id="ARBA00032786"/>
    </source>
</evidence>
<evidence type="ECO:0000256" key="12">
    <source>
        <dbReference type="SAM" id="Phobius"/>
    </source>
</evidence>
<evidence type="ECO:0000256" key="6">
    <source>
        <dbReference type="ARBA" id="ARBA00022787"/>
    </source>
</evidence>
<evidence type="ECO:0000256" key="4">
    <source>
        <dbReference type="ARBA" id="ARBA00022448"/>
    </source>
</evidence>
<name>A0A0B6Y445_9EUPU</name>
<dbReference type="InterPro" id="IPR012621">
    <property type="entry name" value="Tom7"/>
</dbReference>
<dbReference type="GO" id="GO:0030150">
    <property type="term" value="P:protein import into mitochondrial matrix"/>
    <property type="evidence" value="ECO:0007669"/>
    <property type="project" value="InterPro"/>
</dbReference>
<dbReference type="AlphaFoldDB" id="A0A0B6Y445"/>
<dbReference type="PANTHER" id="PTHR46722:SF1">
    <property type="entry name" value="MITOCHONDRIAL IMPORT RECEPTOR SUBUNIT TOM7 HOMOLOG"/>
    <property type="match status" value="1"/>
</dbReference>
<accession>A0A0B6Y445</accession>
<keyword evidence="9" id="KW-0496">Mitochondrion</keyword>
<evidence type="ECO:0000313" key="13">
    <source>
        <dbReference type="EMBL" id="CEK51062.1"/>
    </source>
</evidence>
<dbReference type="Pfam" id="PF08038">
    <property type="entry name" value="Tom7"/>
    <property type="match status" value="1"/>
</dbReference>
<evidence type="ECO:0000256" key="5">
    <source>
        <dbReference type="ARBA" id="ARBA00022692"/>
    </source>
</evidence>
<organism evidence="13">
    <name type="scientific">Arion vulgaris</name>
    <dbReference type="NCBI Taxonomy" id="1028688"/>
    <lineage>
        <taxon>Eukaryota</taxon>
        <taxon>Metazoa</taxon>
        <taxon>Spiralia</taxon>
        <taxon>Lophotrochozoa</taxon>
        <taxon>Mollusca</taxon>
        <taxon>Gastropoda</taxon>
        <taxon>Heterobranchia</taxon>
        <taxon>Euthyneura</taxon>
        <taxon>Panpulmonata</taxon>
        <taxon>Eupulmonata</taxon>
        <taxon>Stylommatophora</taxon>
        <taxon>Helicina</taxon>
        <taxon>Arionoidea</taxon>
        <taxon>Arionidae</taxon>
        <taxon>Arion</taxon>
    </lineage>
</organism>
<proteinExistence type="inferred from homology"/>
<comment type="subcellular location">
    <subcellularLocation>
        <location evidence="1">Mitochondrion outer membrane</location>
        <topology evidence="1">Single-pass membrane protein</topology>
    </subcellularLocation>
</comment>
<evidence type="ECO:0000256" key="1">
    <source>
        <dbReference type="ARBA" id="ARBA00004572"/>
    </source>
</evidence>
<keyword evidence="5 12" id="KW-0812">Transmembrane</keyword>
<keyword evidence="8 12" id="KW-1133">Transmembrane helix</keyword>